<organism evidence="1 2">
    <name type="scientific">Parendozoicomonas haliclonae</name>
    <dbReference type="NCBI Taxonomy" id="1960125"/>
    <lineage>
        <taxon>Bacteria</taxon>
        <taxon>Pseudomonadati</taxon>
        <taxon>Pseudomonadota</taxon>
        <taxon>Gammaproteobacteria</taxon>
        <taxon>Oceanospirillales</taxon>
        <taxon>Endozoicomonadaceae</taxon>
        <taxon>Parendozoicomonas</taxon>
    </lineage>
</organism>
<gene>
    <name evidence="1" type="ORF">EHSB41UT_00289</name>
</gene>
<evidence type="ECO:0000313" key="2">
    <source>
        <dbReference type="Proteomes" id="UP000196573"/>
    </source>
</evidence>
<reference evidence="1 2" key="1">
    <citation type="submission" date="2017-03" db="EMBL/GenBank/DDBJ databases">
        <authorList>
            <person name="Afonso C.L."/>
            <person name="Miller P.J."/>
            <person name="Scott M.A."/>
            <person name="Spackman E."/>
            <person name="Goraichik I."/>
            <person name="Dimitrov K.M."/>
            <person name="Suarez D.L."/>
            <person name="Swayne D.E."/>
        </authorList>
    </citation>
    <scope>NUCLEOTIDE SEQUENCE [LARGE SCALE GENOMIC DNA]</scope>
    <source>
        <strain evidence="1">SB41UT1</strain>
    </source>
</reference>
<name>A0A1X7AGP6_9GAMM</name>
<protein>
    <submittedName>
        <fullName evidence="1">Uncharacterized protein</fullName>
    </submittedName>
</protein>
<accession>A0A1X7AGP6</accession>
<keyword evidence="2" id="KW-1185">Reference proteome</keyword>
<dbReference type="AlphaFoldDB" id="A0A1X7AGP6"/>
<evidence type="ECO:0000313" key="1">
    <source>
        <dbReference type="EMBL" id="SMA33487.1"/>
    </source>
</evidence>
<dbReference type="Proteomes" id="UP000196573">
    <property type="component" value="Unassembled WGS sequence"/>
</dbReference>
<dbReference type="EMBL" id="FWPT01000001">
    <property type="protein sequence ID" value="SMA33487.1"/>
    <property type="molecule type" value="Genomic_DNA"/>
</dbReference>
<dbReference type="RefSeq" id="WP_087106172.1">
    <property type="nucleotide sequence ID" value="NZ_CBCSCN010000004.1"/>
</dbReference>
<sequence length="137" mass="15774">MTPEAPSIKKLVEFFGIDKTKARSIREVCKTGANAVELSLTAGVGFPQTASWLKDCWHLPKKREIQFKMLQEALEAPNDSIRVCPVLAHTLDAHRFECVDMADPYVRTIIFDYEKNRWFLGTWGDLVEKYEPWDTII</sequence>
<proteinExistence type="predicted"/>